<feature type="region of interest" description="Disordered" evidence="1">
    <location>
        <begin position="167"/>
        <end position="209"/>
    </location>
</feature>
<name>A0ABW8UXF6_9RHOB</name>
<dbReference type="RefSeq" id="WP_407593714.1">
    <property type="nucleotide sequence ID" value="NZ_JBHDIY010000002.1"/>
</dbReference>
<reference evidence="2 3" key="1">
    <citation type="submission" date="2024-08" db="EMBL/GenBank/DDBJ databases">
        <title>Tateyamaria sp. nov., isolated from marine algae.</title>
        <authorList>
            <person name="Choi B.J."/>
            <person name="Kim J.M."/>
            <person name="Lee J.K."/>
            <person name="Choi D.G."/>
            <person name="Bayburt H."/>
            <person name="Baek J.H."/>
            <person name="Han D.M."/>
            <person name="Jeon C.O."/>
        </authorList>
    </citation>
    <scope>NUCLEOTIDE SEQUENCE [LARGE SCALE GENOMIC DNA]</scope>
    <source>
        <strain evidence="2 3">KMU-156</strain>
    </source>
</reference>
<proteinExistence type="predicted"/>
<sequence length="209" mass="22500">MTSPAKIALGFQKDGTTPQAVIGAQTMGSVTEVIARMPDLVAPEAAAELARVITHFARGRDYRVITDRAAFEEAYRARIDSEDPAQSFRQGVYRLIDHGVPEFEDIAEPVLTDSTLTWCAEDAITGLPYVVTAALDRLDTPDVQPMPLTPLPTPPRKAVSDAGLKMLFGTDPEVGPETPAPVPPDWLEATVSDKKSKDTDTNPLPPPPA</sequence>
<organism evidence="2 3">
    <name type="scientific">Tateyamaria armeniaca</name>
    <dbReference type="NCBI Taxonomy" id="2518930"/>
    <lineage>
        <taxon>Bacteria</taxon>
        <taxon>Pseudomonadati</taxon>
        <taxon>Pseudomonadota</taxon>
        <taxon>Alphaproteobacteria</taxon>
        <taxon>Rhodobacterales</taxon>
        <taxon>Roseobacteraceae</taxon>
        <taxon>Tateyamaria</taxon>
    </lineage>
</organism>
<evidence type="ECO:0000313" key="2">
    <source>
        <dbReference type="EMBL" id="MFL4471848.1"/>
    </source>
</evidence>
<comment type="caution">
    <text evidence="2">The sequence shown here is derived from an EMBL/GenBank/DDBJ whole genome shotgun (WGS) entry which is preliminary data.</text>
</comment>
<dbReference type="EMBL" id="JBHDIY010000002">
    <property type="protein sequence ID" value="MFL4471848.1"/>
    <property type="molecule type" value="Genomic_DNA"/>
</dbReference>
<gene>
    <name evidence="2" type="ORF">ACERZ8_18915</name>
</gene>
<dbReference type="Proteomes" id="UP001627408">
    <property type="component" value="Unassembled WGS sequence"/>
</dbReference>
<evidence type="ECO:0000256" key="1">
    <source>
        <dbReference type="SAM" id="MobiDB-lite"/>
    </source>
</evidence>
<evidence type="ECO:0000313" key="3">
    <source>
        <dbReference type="Proteomes" id="UP001627408"/>
    </source>
</evidence>
<keyword evidence="3" id="KW-1185">Reference proteome</keyword>
<feature type="compositionally biased region" description="Basic and acidic residues" evidence="1">
    <location>
        <begin position="191"/>
        <end position="200"/>
    </location>
</feature>
<accession>A0ABW8UXF6</accession>
<protein>
    <submittedName>
        <fullName evidence="2">Uncharacterized protein</fullName>
    </submittedName>
</protein>